<evidence type="ECO:0000256" key="1">
    <source>
        <dbReference type="ARBA" id="ARBA00004141"/>
    </source>
</evidence>
<dbReference type="EMBL" id="LVCJ01000141">
    <property type="protein sequence ID" value="OAL22140.1"/>
    <property type="molecule type" value="Genomic_DNA"/>
</dbReference>
<dbReference type="AlphaFoldDB" id="A0A178BWZ5"/>
<keyword evidence="3 6" id="KW-0812">Transmembrane</keyword>
<comment type="subcellular location">
    <subcellularLocation>
        <location evidence="1">Membrane</location>
        <topology evidence="1">Multi-pass membrane protein</topology>
    </subcellularLocation>
</comment>
<feature type="transmembrane region" description="Helical" evidence="6">
    <location>
        <begin position="117"/>
        <end position="137"/>
    </location>
</feature>
<sequence length="205" mass="22543">MSEATSSPESSRLLRVTLEGAIMSAVSNTLAQILRAYRGSGGPYIDPVALVHFIIIAVVTTPPNYKWQLALERNFPTNPARSDEVVDVARDKKKKSDRAPGSAGNKDKESLSVTNTIAKFVLDQTIGASLNTIWFIIMINLLRGESLSYIMATIQRDFFPMLIAGYKFWPVVTLLNLVVVPVEHRMFVGGLAGLAWGVYVSLMNI</sequence>
<gene>
    <name evidence="8" type="ORF">AYO20_11240</name>
</gene>
<keyword evidence="4 6" id="KW-1133">Transmembrane helix</keyword>
<evidence type="ECO:0000256" key="3">
    <source>
        <dbReference type="ARBA" id="ARBA00022692"/>
    </source>
</evidence>
<keyword evidence="9" id="KW-1185">Reference proteome</keyword>
<feature type="transmembrane region" description="Helical" evidence="6">
    <location>
        <begin position="158"/>
        <end position="180"/>
    </location>
</feature>
<dbReference type="GeneID" id="34594624"/>
<feature type="transmembrane region" description="Helical" evidence="6">
    <location>
        <begin position="186"/>
        <end position="202"/>
    </location>
</feature>
<evidence type="ECO:0000313" key="9">
    <source>
        <dbReference type="Proteomes" id="UP000185904"/>
    </source>
</evidence>
<evidence type="ECO:0000256" key="7">
    <source>
        <dbReference type="SAM" id="MobiDB-lite"/>
    </source>
</evidence>
<dbReference type="RefSeq" id="XP_022494534.1">
    <property type="nucleotide sequence ID" value="XM_022649492.1"/>
</dbReference>
<keyword evidence="5 6" id="KW-0472">Membrane</keyword>
<protein>
    <submittedName>
        <fullName evidence="8">Uncharacterized protein</fullName>
    </submittedName>
</protein>
<evidence type="ECO:0000256" key="2">
    <source>
        <dbReference type="ARBA" id="ARBA00006824"/>
    </source>
</evidence>
<evidence type="ECO:0000256" key="4">
    <source>
        <dbReference type="ARBA" id="ARBA00022989"/>
    </source>
</evidence>
<comment type="similarity">
    <text evidence="2 6">Belongs to the peroxisomal membrane protein PXMP2/4 family.</text>
</comment>
<dbReference type="GO" id="GO:0005778">
    <property type="term" value="C:peroxisomal membrane"/>
    <property type="evidence" value="ECO:0007669"/>
    <property type="project" value="TreeGrafter"/>
</dbReference>
<reference evidence="8 9" key="1">
    <citation type="submission" date="2016-03" db="EMBL/GenBank/DDBJ databases">
        <title>The draft genome sequence of Fonsecaea nubica causative agent of cutaneous subcutaneous infection in human host.</title>
        <authorList>
            <person name="Costa F."/>
            <person name="Sybren D.H."/>
            <person name="Raittz R.T."/>
            <person name="Weiss V.A."/>
            <person name="Leao A.C."/>
            <person name="Gomes R."/>
            <person name="De Souza E.M."/>
            <person name="Pedrosa F.O."/>
            <person name="Steffens M.B."/>
            <person name="Bombassaro A."/>
            <person name="Tadra-Sfeir M.Z."/>
            <person name="Moreno L.F."/>
            <person name="Najafzadeh M.J."/>
            <person name="Felipe M.S."/>
            <person name="Teixeira M."/>
            <person name="Sun J."/>
            <person name="Xi L."/>
            <person name="Castro M.A."/>
            <person name="Vicente V.A."/>
        </authorList>
    </citation>
    <scope>NUCLEOTIDE SEQUENCE [LARGE SCALE GENOMIC DNA]</scope>
    <source>
        <strain evidence="8 9">CBS 269.64</strain>
    </source>
</reference>
<proteinExistence type="inferred from homology"/>
<accession>A0A178BWZ5</accession>
<evidence type="ECO:0000256" key="6">
    <source>
        <dbReference type="RuleBase" id="RU363053"/>
    </source>
</evidence>
<organism evidence="8 9">
    <name type="scientific">Fonsecaea nubica</name>
    <dbReference type="NCBI Taxonomy" id="856822"/>
    <lineage>
        <taxon>Eukaryota</taxon>
        <taxon>Fungi</taxon>
        <taxon>Dikarya</taxon>
        <taxon>Ascomycota</taxon>
        <taxon>Pezizomycotina</taxon>
        <taxon>Eurotiomycetes</taxon>
        <taxon>Chaetothyriomycetidae</taxon>
        <taxon>Chaetothyriales</taxon>
        <taxon>Herpotrichiellaceae</taxon>
        <taxon>Fonsecaea</taxon>
    </lineage>
</organism>
<name>A0A178BWZ5_9EURO</name>
<dbReference type="PANTHER" id="PTHR11266">
    <property type="entry name" value="PEROXISOMAL MEMBRANE PROTEIN 2, PXMP2 MPV17"/>
    <property type="match status" value="1"/>
</dbReference>
<dbReference type="Pfam" id="PF04117">
    <property type="entry name" value="Mpv17_PMP22"/>
    <property type="match status" value="1"/>
</dbReference>
<comment type="caution">
    <text evidence="8">The sequence shown here is derived from an EMBL/GenBank/DDBJ whole genome shotgun (WGS) entry which is preliminary data.</text>
</comment>
<evidence type="ECO:0000256" key="5">
    <source>
        <dbReference type="ARBA" id="ARBA00023136"/>
    </source>
</evidence>
<evidence type="ECO:0000313" key="8">
    <source>
        <dbReference type="EMBL" id="OAL22140.1"/>
    </source>
</evidence>
<feature type="region of interest" description="Disordered" evidence="7">
    <location>
        <begin position="82"/>
        <end position="108"/>
    </location>
</feature>
<dbReference type="PANTHER" id="PTHR11266:SF80">
    <property type="entry name" value="PEROXISOMAL MEMBRANE PROTEIN 2"/>
    <property type="match status" value="1"/>
</dbReference>
<dbReference type="Proteomes" id="UP000185904">
    <property type="component" value="Unassembled WGS sequence"/>
</dbReference>
<dbReference type="InterPro" id="IPR007248">
    <property type="entry name" value="Mpv17_PMP22"/>
</dbReference>
<dbReference type="OrthoDB" id="10267969at2759"/>